<evidence type="ECO:0000313" key="3">
    <source>
        <dbReference type="Proteomes" id="UP000825935"/>
    </source>
</evidence>
<protein>
    <recommendedName>
        <fullName evidence="4">Secreted protein</fullName>
    </recommendedName>
</protein>
<feature type="signal peptide" evidence="1">
    <location>
        <begin position="1"/>
        <end position="23"/>
    </location>
</feature>
<evidence type="ECO:0000256" key="1">
    <source>
        <dbReference type="SAM" id="SignalP"/>
    </source>
</evidence>
<proteinExistence type="predicted"/>
<organism evidence="2 3">
    <name type="scientific">Ceratopteris richardii</name>
    <name type="common">Triangle waterfern</name>
    <dbReference type="NCBI Taxonomy" id="49495"/>
    <lineage>
        <taxon>Eukaryota</taxon>
        <taxon>Viridiplantae</taxon>
        <taxon>Streptophyta</taxon>
        <taxon>Embryophyta</taxon>
        <taxon>Tracheophyta</taxon>
        <taxon>Polypodiopsida</taxon>
        <taxon>Polypodiidae</taxon>
        <taxon>Polypodiales</taxon>
        <taxon>Pteridineae</taxon>
        <taxon>Pteridaceae</taxon>
        <taxon>Parkerioideae</taxon>
        <taxon>Ceratopteris</taxon>
    </lineage>
</organism>
<feature type="chain" id="PRO_5035908972" description="Secreted protein" evidence="1">
    <location>
        <begin position="24"/>
        <end position="65"/>
    </location>
</feature>
<dbReference type="Proteomes" id="UP000825935">
    <property type="component" value="Chromosome 29"/>
</dbReference>
<gene>
    <name evidence="2" type="ORF">KP509_29G073000</name>
</gene>
<evidence type="ECO:0000313" key="2">
    <source>
        <dbReference type="EMBL" id="KAH7292532.1"/>
    </source>
</evidence>
<accession>A0A8T2R7Z7</accession>
<reference evidence="2" key="1">
    <citation type="submission" date="2021-08" db="EMBL/GenBank/DDBJ databases">
        <title>WGS assembly of Ceratopteris richardii.</title>
        <authorList>
            <person name="Marchant D.B."/>
            <person name="Chen G."/>
            <person name="Jenkins J."/>
            <person name="Shu S."/>
            <person name="Leebens-Mack J."/>
            <person name="Grimwood J."/>
            <person name="Schmutz J."/>
            <person name="Soltis P."/>
            <person name="Soltis D."/>
            <person name="Chen Z.-H."/>
        </authorList>
    </citation>
    <scope>NUCLEOTIDE SEQUENCE</scope>
    <source>
        <strain evidence="2">Whitten #5841</strain>
        <tissue evidence="2">Leaf</tissue>
    </source>
</reference>
<keyword evidence="3" id="KW-1185">Reference proteome</keyword>
<sequence length="65" mass="7831">MPRFKPLDFLIWVIVYFLQEVRYVEICSSELPREMVHVLQLQKLICLKDNATAAWFVLLLEEVRH</sequence>
<name>A0A8T2R7Z7_CERRI</name>
<dbReference type="AlphaFoldDB" id="A0A8T2R7Z7"/>
<dbReference type="EMBL" id="CM035434">
    <property type="protein sequence ID" value="KAH7292532.1"/>
    <property type="molecule type" value="Genomic_DNA"/>
</dbReference>
<evidence type="ECO:0008006" key="4">
    <source>
        <dbReference type="Google" id="ProtNLM"/>
    </source>
</evidence>
<keyword evidence="1" id="KW-0732">Signal</keyword>
<comment type="caution">
    <text evidence="2">The sequence shown here is derived from an EMBL/GenBank/DDBJ whole genome shotgun (WGS) entry which is preliminary data.</text>
</comment>